<dbReference type="PANTHER" id="PTHR45947">
    <property type="entry name" value="SULFOQUINOVOSYL TRANSFERASE SQD2"/>
    <property type="match status" value="1"/>
</dbReference>
<dbReference type="EMBL" id="CP006986">
    <property type="protein sequence ID" value="AIC28560.1"/>
    <property type="molecule type" value="Genomic_DNA"/>
</dbReference>
<name>A0A060I988_RHIET</name>
<dbReference type="GO" id="GO:0016757">
    <property type="term" value="F:glycosyltransferase activity"/>
    <property type="evidence" value="ECO:0007669"/>
    <property type="project" value="InterPro"/>
</dbReference>
<dbReference type="SUPFAM" id="SSF53756">
    <property type="entry name" value="UDP-Glycosyltransferase/glycogen phosphorylase"/>
    <property type="match status" value="1"/>
</dbReference>
<sequence length="383" mass="42165">MKKAVIYVEKFLPASQAFVLNQAVAFRSFEAEILAGTRISSAHTKKSTVKVHDIRRSPIARAGELLLKIPQVGLPSLFPAIGRADLVHAHFGKNGYVIGPLARAAGKPLVTTFHGFDATYRGDPKKPGGFNQVRFFAKGRSEMAGWNSWNIAVSDFIRERLLALGFRADRVYRHHIGIDLDLFKMEPRPRKKGLVVSIARFVDYKGHRFMIDALSRVAATGTPVEFVMVGQGPLKEEIEALARRFLPSVTIHENLSQTEIRDLLASAELYLHGSVTLDNGHAEAFGLANLEAEAVGTPVVAFRSGGVGEAIEEGKTGYLVEERDVAGMAEAVGKLLNDQALWTTFSARAPLLVAERFDIRRQTGMLEDYYSSVLDEFSSRGRT</sequence>
<dbReference type="AlphaFoldDB" id="A0A060I988"/>
<dbReference type="InterPro" id="IPR050194">
    <property type="entry name" value="Glycosyltransferase_grp1"/>
</dbReference>
<gene>
    <name evidence="3" type="ORF">IE4771_CH03480</name>
</gene>
<reference evidence="3 4" key="1">
    <citation type="submission" date="2013-12" db="EMBL/GenBank/DDBJ databases">
        <title>Complete genome sequence of Rhizobium etli bv. mimosae IE4771.</title>
        <authorList>
            <person name="Bustos P."/>
            <person name="Santamaria R.I."/>
            <person name="Lozano L."/>
            <person name="Ormeno-Orrillo E."/>
            <person name="Rogel M.A."/>
            <person name="Romero D."/>
            <person name="Cevallos M.A."/>
            <person name="Martinez-Romero E."/>
            <person name="Gonzalez V."/>
        </authorList>
    </citation>
    <scope>NUCLEOTIDE SEQUENCE [LARGE SCALE GENOMIC DNA]</scope>
    <source>
        <strain evidence="3 4">IE4771</strain>
    </source>
</reference>
<dbReference type="Gene3D" id="3.40.50.2000">
    <property type="entry name" value="Glycogen Phosphorylase B"/>
    <property type="match status" value="2"/>
</dbReference>
<proteinExistence type="predicted"/>
<dbReference type="InterPro" id="IPR001296">
    <property type="entry name" value="Glyco_trans_1"/>
</dbReference>
<dbReference type="HOGENOM" id="CLU_009583_2_5_5"/>
<dbReference type="Proteomes" id="UP000027180">
    <property type="component" value="Chromosome"/>
</dbReference>
<feature type="domain" description="Glycosyltransferase subfamily 4-like N-terminal" evidence="2">
    <location>
        <begin position="49"/>
        <end position="181"/>
    </location>
</feature>
<evidence type="ECO:0000259" key="1">
    <source>
        <dbReference type="Pfam" id="PF00534"/>
    </source>
</evidence>
<evidence type="ECO:0000313" key="4">
    <source>
        <dbReference type="Proteomes" id="UP000027180"/>
    </source>
</evidence>
<dbReference type="Pfam" id="PF00534">
    <property type="entry name" value="Glycos_transf_1"/>
    <property type="match status" value="1"/>
</dbReference>
<protein>
    <submittedName>
        <fullName evidence="3">Glycosyltransferase family 1 protein</fullName>
    </submittedName>
</protein>
<organism evidence="3 4">
    <name type="scientific">Rhizobium etli bv. mimosae str. IE4771</name>
    <dbReference type="NCBI Taxonomy" id="1432050"/>
    <lineage>
        <taxon>Bacteria</taxon>
        <taxon>Pseudomonadati</taxon>
        <taxon>Pseudomonadota</taxon>
        <taxon>Alphaproteobacteria</taxon>
        <taxon>Hyphomicrobiales</taxon>
        <taxon>Rhizobiaceae</taxon>
        <taxon>Rhizobium/Agrobacterium group</taxon>
        <taxon>Rhizobium</taxon>
    </lineage>
</organism>
<dbReference type="KEGG" id="rei:IE4771_CH03480"/>
<dbReference type="RefSeq" id="WP_038690705.1">
    <property type="nucleotide sequence ID" value="NZ_CP006986.1"/>
</dbReference>
<accession>A0A060I988</accession>
<dbReference type="PANTHER" id="PTHR45947:SF14">
    <property type="entry name" value="SLL1723 PROTEIN"/>
    <property type="match status" value="1"/>
</dbReference>
<dbReference type="OrthoDB" id="9802525at2"/>
<dbReference type="InterPro" id="IPR028098">
    <property type="entry name" value="Glyco_trans_4-like_N"/>
</dbReference>
<feature type="domain" description="Glycosyl transferase family 1" evidence="1">
    <location>
        <begin position="185"/>
        <end position="346"/>
    </location>
</feature>
<dbReference type="Pfam" id="PF13439">
    <property type="entry name" value="Glyco_transf_4"/>
    <property type="match status" value="1"/>
</dbReference>
<evidence type="ECO:0000259" key="2">
    <source>
        <dbReference type="Pfam" id="PF13439"/>
    </source>
</evidence>
<evidence type="ECO:0000313" key="3">
    <source>
        <dbReference type="EMBL" id="AIC28560.1"/>
    </source>
</evidence>